<dbReference type="InterPro" id="IPR045711">
    <property type="entry name" value="GH123-like_N"/>
</dbReference>
<evidence type="ECO:0000313" key="2">
    <source>
        <dbReference type="EMBL" id="HIW86516.1"/>
    </source>
</evidence>
<evidence type="ECO:0000313" key="3">
    <source>
        <dbReference type="Proteomes" id="UP000824205"/>
    </source>
</evidence>
<reference evidence="2" key="2">
    <citation type="submission" date="2021-04" db="EMBL/GenBank/DDBJ databases">
        <authorList>
            <person name="Gilroy R."/>
        </authorList>
    </citation>
    <scope>NUCLEOTIDE SEQUENCE</scope>
    <source>
        <strain evidence="2">421</strain>
    </source>
</reference>
<protein>
    <recommendedName>
        <fullName evidence="1">Glycoside hydrolase 123-like N-terminal domain-containing protein</fullName>
    </recommendedName>
</protein>
<accession>A0A9D1RH81</accession>
<sequence length="804" mass="91598">MKIFYSDRKNQFRHFSDLSVLNGMKAEKSCELYVPAQENFVLQFILLPEEETIVSSVYLKGEMEAVCINTQGVDKFGRDFTQKICLRKGHIQPVFLILKADADHAGKVKTATVVFETDLGKSEIELTVHFTGEYVKNGGFNDISRLSRLLWLNSRRFLDKSVVAPFFEPVVDGAEVSVLGRTIELAENGLPKNVHYFYDEGINLTETAQKSLLAAPISFRAGDREVRYSGLSLKKDGGSVLISSKGESADLNIEISGELHYEGAVEYKIAVIAKQDITLSDINLEADIAPECAALMHGLGEKGSAAHSIHFKWEQENQQDCIYIGSVNGGARFKFKAQDYIRPLVNIYYKNLPLRIPAQTWDNDGRGGITFEKQAGRCRLSAYTGLFKLKKGERRSFDFEIHFTPFKPIDYKTHYSVRFSHYNDLKNGYRQVDEAQKLGLNYVNLHHGTELHPFINYPFIETQSLKHLVQYAEYKNIGVNVYYTVREHSNHMAEVFAYKALGDEIIFRKSGDGHSWWKGVPEWLTEYFGNEILPAWRVYYKHGKYKGDADISFIVHPDSRLDNYYIEGLDWLIKNIGIKGIYIDDTSLDRTTVERAKKVLAQNGGMIDMHMWNHEEKRAGNTSCMNLYTEILPFVDNLWIGEGYPYKKLSPEFLLTEVSGIPYGNTGQMLEGGGDPFIGMLFAMNNRYGWGVKNAQHIYRLWDDFGIENSEMRGWWHSKNPVETGWDGVKATVYIKKNSALICLYNFDAAFRAVHLKIDEALLGFAPNTARRVHIKTIQRGGRADLNKRFHLAPKSGVIIEVRK</sequence>
<dbReference type="Proteomes" id="UP000824205">
    <property type="component" value="Unassembled WGS sequence"/>
</dbReference>
<organism evidence="2 3">
    <name type="scientific">Candidatus Eubacterium faecipullorum</name>
    <dbReference type="NCBI Taxonomy" id="2838571"/>
    <lineage>
        <taxon>Bacteria</taxon>
        <taxon>Bacillati</taxon>
        <taxon>Bacillota</taxon>
        <taxon>Clostridia</taxon>
        <taxon>Eubacteriales</taxon>
        <taxon>Eubacteriaceae</taxon>
        <taxon>Eubacterium</taxon>
    </lineage>
</organism>
<dbReference type="Pfam" id="PF19543">
    <property type="entry name" value="GH123_N"/>
    <property type="match status" value="1"/>
</dbReference>
<dbReference type="AlphaFoldDB" id="A0A9D1RH81"/>
<reference evidence="2" key="1">
    <citation type="journal article" date="2021" name="PeerJ">
        <title>Extensive microbial diversity within the chicken gut microbiome revealed by metagenomics and culture.</title>
        <authorList>
            <person name="Gilroy R."/>
            <person name="Ravi A."/>
            <person name="Getino M."/>
            <person name="Pursley I."/>
            <person name="Horton D.L."/>
            <person name="Alikhan N.F."/>
            <person name="Baker D."/>
            <person name="Gharbi K."/>
            <person name="Hall N."/>
            <person name="Watson M."/>
            <person name="Adriaenssens E.M."/>
            <person name="Foster-Nyarko E."/>
            <person name="Jarju S."/>
            <person name="Secka A."/>
            <person name="Antonio M."/>
            <person name="Oren A."/>
            <person name="Chaudhuri R.R."/>
            <person name="La Ragione R."/>
            <person name="Hildebrand F."/>
            <person name="Pallen M.J."/>
        </authorList>
    </citation>
    <scope>NUCLEOTIDE SEQUENCE</scope>
    <source>
        <strain evidence="2">421</strain>
    </source>
</reference>
<comment type="caution">
    <text evidence="2">The sequence shown here is derived from an EMBL/GenBank/DDBJ whole genome shotgun (WGS) entry which is preliminary data.</text>
</comment>
<dbReference type="EMBL" id="DXGE01000034">
    <property type="protein sequence ID" value="HIW86516.1"/>
    <property type="molecule type" value="Genomic_DNA"/>
</dbReference>
<gene>
    <name evidence="2" type="ORF">IAA48_08490</name>
</gene>
<name>A0A9D1RH81_9FIRM</name>
<evidence type="ECO:0000259" key="1">
    <source>
        <dbReference type="Pfam" id="PF19543"/>
    </source>
</evidence>
<proteinExistence type="predicted"/>
<feature type="domain" description="Glycoside hydrolase 123-like N-terminal" evidence="1">
    <location>
        <begin position="4"/>
        <end position="802"/>
    </location>
</feature>